<dbReference type="PANTHER" id="PTHR11571:SF263">
    <property type="entry name" value="GLUTATHIONE S-TRANSFERASE"/>
    <property type="match status" value="1"/>
</dbReference>
<dbReference type="GO" id="GO:0006749">
    <property type="term" value="P:glutathione metabolic process"/>
    <property type="evidence" value="ECO:0007669"/>
    <property type="project" value="TreeGrafter"/>
</dbReference>
<name>A0A2J6RRQ9_HYAVF</name>
<dbReference type="InterPro" id="IPR004046">
    <property type="entry name" value="GST_C"/>
</dbReference>
<dbReference type="Gene3D" id="3.40.30.10">
    <property type="entry name" value="Glutaredoxin"/>
    <property type="match status" value="1"/>
</dbReference>
<keyword evidence="4" id="KW-1185">Reference proteome</keyword>
<dbReference type="PANTHER" id="PTHR11571">
    <property type="entry name" value="GLUTATHIONE S-TRANSFERASE"/>
    <property type="match status" value="1"/>
</dbReference>
<dbReference type="Gene3D" id="1.20.1050.10">
    <property type="match status" value="1"/>
</dbReference>
<dbReference type="CDD" id="cd03192">
    <property type="entry name" value="GST_C_Sigma_like"/>
    <property type="match status" value="1"/>
</dbReference>
<dbReference type="Proteomes" id="UP000235786">
    <property type="component" value="Unassembled WGS sequence"/>
</dbReference>
<dbReference type="InterPro" id="IPR050213">
    <property type="entry name" value="GST_superfamily"/>
</dbReference>
<dbReference type="InterPro" id="IPR010987">
    <property type="entry name" value="Glutathione-S-Trfase_C-like"/>
</dbReference>
<proteinExistence type="predicted"/>
<keyword evidence="3" id="KW-0808">Transferase</keyword>
<accession>A0A2J6RRQ9</accession>
<dbReference type="InterPro" id="IPR036282">
    <property type="entry name" value="Glutathione-S-Trfase_C_sf"/>
</dbReference>
<feature type="domain" description="GST N-terminal" evidence="1">
    <location>
        <begin position="17"/>
        <end position="105"/>
    </location>
</feature>
<organism evidence="3 4">
    <name type="scientific">Hyaloscypha variabilis (strain UAMH 11265 / GT02V1 / F)</name>
    <name type="common">Meliniomyces variabilis</name>
    <dbReference type="NCBI Taxonomy" id="1149755"/>
    <lineage>
        <taxon>Eukaryota</taxon>
        <taxon>Fungi</taxon>
        <taxon>Dikarya</taxon>
        <taxon>Ascomycota</taxon>
        <taxon>Pezizomycotina</taxon>
        <taxon>Leotiomycetes</taxon>
        <taxon>Helotiales</taxon>
        <taxon>Hyaloscyphaceae</taxon>
        <taxon>Hyaloscypha</taxon>
        <taxon>Hyaloscypha variabilis</taxon>
    </lineage>
</organism>
<dbReference type="SUPFAM" id="SSF52833">
    <property type="entry name" value="Thioredoxin-like"/>
    <property type="match status" value="1"/>
</dbReference>
<evidence type="ECO:0000259" key="2">
    <source>
        <dbReference type="PROSITE" id="PS50405"/>
    </source>
</evidence>
<dbReference type="Pfam" id="PF14497">
    <property type="entry name" value="GST_C_3"/>
    <property type="match status" value="1"/>
</dbReference>
<dbReference type="OrthoDB" id="414243at2759"/>
<dbReference type="SUPFAM" id="SSF47616">
    <property type="entry name" value="GST C-terminal domain-like"/>
    <property type="match status" value="1"/>
</dbReference>
<dbReference type="PROSITE" id="PS50404">
    <property type="entry name" value="GST_NTER"/>
    <property type="match status" value="1"/>
</dbReference>
<feature type="domain" description="GST C-terminal" evidence="2">
    <location>
        <begin position="110"/>
        <end position="252"/>
    </location>
</feature>
<sequence>MSTSQPSKRQKTSKDTPYELLYWPGTPGRGEHVRLALEAAGASYTDTAHQEGGMKTVLSHISPENLGSGTNPPPLAPPILKHGSLLISQTSNILLYLGPRLGLVPPAEEDEDAIYKINELVLTALDGLSNEAHDTHHPIANVLYYEEQKPEARRKAENYIKVRLPKFLGYFERVLKGEASGGGEWLYGGKMSTADLVLWQCLDGVRYAFPRAMGRLEKEGEYGRVFGLYERVKGVQRIKAYLESGRRQKYALGIYRHYPELDED</sequence>
<dbReference type="GO" id="GO:0004364">
    <property type="term" value="F:glutathione transferase activity"/>
    <property type="evidence" value="ECO:0007669"/>
    <property type="project" value="TreeGrafter"/>
</dbReference>
<evidence type="ECO:0000259" key="1">
    <source>
        <dbReference type="PROSITE" id="PS50404"/>
    </source>
</evidence>
<dbReference type="InterPro" id="IPR036249">
    <property type="entry name" value="Thioredoxin-like_sf"/>
</dbReference>
<dbReference type="FunFam" id="1.20.1050.10:FF:000051">
    <property type="entry name" value="Glutathione S-transferase"/>
    <property type="match status" value="1"/>
</dbReference>
<dbReference type="InterPro" id="IPR004045">
    <property type="entry name" value="Glutathione_S-Trfase_N"/>
</dbReference>
<dbReference type="STRING" id="1149755.A0A2J6RRQ9"/>
<evidence type="ECO:0000313" key="4">
    <source>
        <dbReference type="Proteomes" id="UP000235786"/>
    </source>
</evidence>
<evidence type="ECO:0000313" key="3">
    <source>
        <dbReference type="EMBL" id="PMD41216.1"/>
    </source>
</evidence>
<dbReference type="AlphaFoldDB" id="A0A2J6RRQ9"/>
<reference evidence="3 4" key="1">
    <citation type="submission" date="2016-04" db="EMBL/GenBank/DDBJ databases">
        <title>A degradative enzymes factory behind the ericoid mycorrhizal symbiosis.</title>
        <authorList>
            <consortium name="DOE Joint Genome Institute"/>
            <person name="Martino E."/>
            <person name="Morin E."/>
            <person name="Grelet G."/>
            <person name="Kuo A."/>
            <person name="Kohler A."/>
            <person name="Daghino S."/>
            <person name="Barry K."/>
            <person name="Choi C."/>
            <person name="Cichocki N."/>
            <person name="Clum A."/>
            <person name="Copeland A."/>
            <person name="Hainaut M."/>
            <person name="Haridas S."/>
            <person name="Labutti K."/>
            <person name="Lindquist E."/>
            <person name="Lipzen A."/>
            <person name="Khouja H.-R."/>
            <person name="Murat C."/>
            <person name="Ohm R."/>
            <person name="Olson A."/>
            <person name="Spatafora J."/>
            <person name="Veneault-Fourrey C."/>
            <person name="Henrissat B."/>
            <person name="Grigoriev I."/>
            <person name="Martin F."/>
            <person name="Perotto S."/>
        </authorList>
    </citation>
    <scope>NUCLEOTIDE SEQUENCE [LARGE SCALE GENOMIC DNA]</scope>
    <source>
        <strain evidence="3 4">F</strain>
    </source>
</reference>
<dbReference type="EMBL" id="KZ613944">
    <property type="protein sequence ID" value="PMD41216.1"/>
    <property type="molecule type" value="Genomic_DNA"/>
</dbReference>
<protein>
    <submittedName>
        <fullName evidence="3">Glutathione S-transferase domain-containing protein</fullName>
    </submittedName>
</protein>
<dbReference type="PROSITE" id="PS50405">
    <property type="entry name" value="GST_CTER"/>
    <property type="match status" value="1"/>
</dbReference>
<gene>
    <name evidence="3" type="ORF">L207DRAFT_511138</name>
</gene>